<name>A0ABN6XNR2_9MICO</name>
<feature type="region of interest" description="Disordered" evidence="1">
    <location>
        <begin position="1"/>
        <end position="30"/>
    </location>
</feature>
<dbReference type="EMBL" id="AP027731">
    <property type="protein sequence ID" value="BDZ46632.1"/>
    <property type="molecule type" value="Genomic_DNA"/>
</dbReference>
<evidence type="ECO:0000313" key="2">
    <source>
        <dbReference type="EMBL" id="BDZ46632.1"/>
    </source>
</evidence>
<organism evidence="2 3">
    <name type="scientific">Naasia aerilata</name>
    <dbReference type="NCBI Taxonomy" id="1162966"/>
    <lineage>
        <taxon>Bacteria</taxon>
        <taxon>Bacillati</taxon>
        <taxon>Actinomycetota</taxon>
        <taxon>Actinomycetes</taxon>
        <taxon>Micrococcales</taxon>
        <taxon>Microbacteriaceae</taxon>
        <taxon>Naasia</taxon>
    </lineage>
</organism>
<evidence type="ECO:0000256" key="1">
    <source>
        <dbReference type="SAM" id="MobiDB-lite"/>
    </source>
</evidence>
<keyword evidence="3" id="KW-1185">Reference proteome</keyword>
<evidence type="ECO:0000313" key="3">
    <source>
        <dbReference type="Proteomes" id="UP001321498"/>
    </source>
</evidence>
<dbReference type="Proteomes" id="UP001321498">
    <property type="component" value="Chromosome"/>
</dbReference>
<gene>
    <name evidence="2" type="ORF">GCM10025866_25410</name>
</gene>
<sequence length="112" mass="11462">MLPVEDGGVEARPEKLGAGPDGRVAGEEGVDPALRRHGVQRLASTGNELPPVRGAVALDRELVEACGDGVLESGERSYSASRSAMICPSTFPCSAGRGPSGSKPVTCWIASS</sequence>
<proteinExistence type="predicted"/>
<reference evidence="3" key="1">
    <citation type="journal article" date="2019" name="Int. J. Syst. Evol. Microbiol.">
        <title>The Global Catalogue of Microorganisms (GCM) 10K type strain sequencing project: providing services to taxonomists for standard genome sequencing and annotation.</title>
        <authorList>
            <consortium name="The Broad Institute Genomics Platform"/>
            <consortium name="The Broad Institute Genome Sequencing Center for Infectious Disease"/>
            <person name="Wu L."/>
            <person name="Ma J."/>
        </authorList>
    </citation>
    <scope>NUCLEOTIDE SEQUENCE [LARGE SCALE GENOMIC DNA]</scope>
    <source>
        <strain evidence="3">NBRC 108725</strain>
    </source>
</reference>
<accession>A0ABN6XNR2</accession>
<protein>
    <submittedName>
        <fullName evidence="2">Uncharacterized protein</fullName>
    </submittedName>
</protein>